<reference evidence="2 3" key="1">
    <citation type="submission" date="2016-02" db="EMBL/GenBank/DDBJ databases">
        <authorList>
            <person name="Nicholson A.C."/>
            <person name="Humrighouse B.W."/>
            <person name="Loparev V."/>
            <person name="Emery B."/>
            <person name="Graziano J."/>
            <person name="McQuiston J.R."/>
        </authorList>
    </citation>
    <scope>NUCLEOTIDE SEQUENCE [LARGE SCALE GENOMIC DNA]</scope>
    <source>
        <strain evidence="2 3">E6809</strain>
    </source>
</reference>
<sequence>MENNPLISVIVPCYNQAEYLDECLHSILYQTYQNWECIIVNDGSPDNTEEIALKWVDKDIRFRYIKKKNGGLSSARNAGLQEIKGDWIQLLDCDDFIDEKKFQEVIETSKIGQVDLIITNFLIFKGGKYLQGYEMKREYFTFENILTRWDVGFTIPIHCPIIKSEKIKNIRFNEKVKVKEDWLFWIEVFKHNPKVKFVDTPLTYYRKHKRSMTSDLVYMYQNLKEVNNYIYQYEGISDVQKFEFFKAVQIRFIREISDMQGKIELRDRSFKILFVNFFKKIFGKRED</sequence>
<dbReference type="AlphaFoldDB" id="A0A494GAZ3"/>
<dbReference type="RefSeq" id="WP_086983131.1">
    <property type="nucleotide sequence ID" value="NZ_CP014020.1"/>
</dbReference>
<dbReference type="Proteomes" id="UP000189738">
    <property type="component" value="Chromosome"/>
</dbReference>
<dbReference type="InterPro" id="IPR001173">
    <property type="entry name" value="Glyco_trans_2-like"/>
</dbReference>
<proteinExistence type="predicted"/>
<evidence type="ECO:0000313" key="2">
    <source>
        <dbReference type="EMBL" id="AQX49343.1"/>
    </source>
</evidence>
<dbReference type="InterPro" id="IPR029044">
    <property type="entry name" value="Nucleotide-diphossugar_trans"/>
</dbReference>
<organism evidence="2 3">
    <name type="scientific">Elizabethkingia anophelis</name>
    <dbReference type="NCBI Taxonomy" id="1117645"/>
    <lineage>
        <taxon>Bacteria</taxon>
        <taxon>Pseudomonadati</taxon>
        <taxon>Bacteroidota</taxon>
        <taxon>Flavobacteriia</taxon>
        <taxon>Flavobacteriales</taxon>
        <taxon>Weeksellaceae</taxon>
        <taxon>Elizabethkingia</taxon>
    </lineage>
</organism>
<gene>
    <name evidence="2" type="ORF">AYC66_00990</name>
</gene>
<feature type="domain" description="Glycosyltransferase 2-like" evidence="1">
    <location>
        <begin position="8"/>
        <end position="156"/>
    </location>
</feature>
<dbReference type="SUPFAM" id="SSF53448">
    <property type="entry name" value="Nucleotide-diphospho-sugar transferases"/>
    <property type="match status" value="1"/>
</dbReference>
<evidence type="ECO:0000313" key="3">
    <source>
        <dbReference type="Proteomes" id="UP000189738"/>
    </source>
</evidence>
<dbReference type="Pfam" id="PF00535">
    <property type="entry name" value="Glycos_transf_2"/>
    <property type="match status" value="1"/>
</dbReference>
<dbReference type="GO" id="GO:0016758">
    <property type="term" value="F:hexosyltransferase activity"/>
    <property type="evidence" value="ECO:0007669"/>
    <property type="project" value="UniProtKB-ARBA"/>
</dbReference>
<accession>A0A494GAZ3</accession>
<protein>
    <recommendedName>
        <fullName evidence="1">Glycosyltransferase 2-like domain-containing protein</fullName>
    </recommendedName>
</protein>
<evidence type="ECO:0000259" key="1">
    <source>
        <dbReference type="Pfam" id="PF00535"/>
    </source>
</evidence>
<dbReference type="PANTHER" id="PTHR22916">
    <property type="entry name" value="GLYCOSYLTRANSFERASE"/>
    <property type="match status" value="1"/>
</dbReference>
<name>A0A494GAZ3_9FLAO</name>
<dbReference type="PANTHER" id="PTHR22916:SF3">
    <property type="entry name" value="UDP-GLCNAC:BETAGAL BETA-1,3-N-ACETYLGLUCOSAMINYLTRANSFERASE-LIKE PROTEIN 1"/>
    <property type="match status" value="1"/>
</dbReference>
<dbReference type="EMBL" id="CP014339">
    <property type="protein sequence ID" value="AQX49343.1"/>
    <property type="molecule type" value="Genomic_DNA"/>
</dbReference>
<dbReference type="Gene3D" id="3.90.550.10">
    <property type="entry name" value="Spore Coat Polysaccharide Biosynthesis Protein SpsA, Chain A"/>
    <property type="match status" value="1"/>
</dbReference>